<dbReference type="Pfam" id="PF23394">
    <property type="entry name" value="DUF7102"/>
    <property type="match status" value="1"/>
</dbReference>
<feature type="domain" description="SAM-like" evidence="3">
    <location>
        <begin position="883"/>
        <end position="967"/>
    </location>
</feature>
<evidence type="ECO:0000259" key="3">
    <source>
        <dbReference type="Pfam" id="PF23395"/>
    </source>
</evidence>
<feature type="region of interest" description="Disordered" evidence="1">
    <location>
        <begin position="678"/>
        <end position="707"/>
    </location>
</feature>
<keyword evidence="5" id="KW-1185">Reference proteome</keyword>
<feature type="region of interest" description="Disordered" evidence="1">
    <location>
        <begin position="968"/>
        <end position="988"/>
    </location>
</feature>
<dbReference type="OrthoDB" id="3647246at2759"/>
<gene>
    <name evidence="4" type="ORF">E8E13_003618</name>
</gene>
<dbReference type="InterPro" id="IPR055528">
    <property type="entry name" value="DUF7102"/>
</dbReference>
<evidence type="ECO:0000313" key="4">
    <source>
        <dbReference type="EMBL" id="KAF3003468.1"/>
    </source>
</evidence>
<dbReference type="EMBL" id="SWKU01000009">
    <property type="protein sequence ID" value="KAF3003468.1"/>
    <property type="molecule type" value="Genomic_DNA"/>
</dbReference>
<evidence type="ECO:0000256" key="1">
    <source>
        <dbReference type="SAM" id="MobiDB-lite"/>
    </source>
</evidence>
<dbReference type="InterPro" id="IPR057559">
    <property type="entry name" value="SAM_6"/>
</dbReference>
<sequence>MEIDILLSDPAPVEDEVEEPSVLDYAREQGICIDYTTDLSRCYDLGTSLELTSDREIHDPFDDVLTNAAAAAEVLTKQKLGLNKEGALFLKSTLALQGPLDYDPLALETQRRIRDLKQELPILKTDAELDMLSFGTKVVPDFEDLQKRIPFEIIDEDKDEGLGWPAKYHSLPLRYDAAIKDEKLAVTKEAMTFLQNALTDDITPEEHTKIMEEALEGRRDLVPRHLSPPLLPISPPMTPYVPSSPVSRLPLIPEGSDSAAAEAKALEERIMAVDSLMRPNSGSSESMLFDPADLDKYFDAGEAEAAQSPPRVPKILKRRPDDLKVEGPLTPPMLSDSPTKKLKSVSFSTLIQVGDAMEPWSNEDHSRTLGSQSSITDELHKQIGPIVSDLNRRVENEKLTGADTIARVDVPPLDFELPVAPWDEFSQHKKGKRHADITELETQMGFLQQVKRNELDFASPWRGISDLDLRWGWFASPNPTILLDEKLHGETDFNKIQAELSTGGIAVSSGEVWKREGLRILEEGEYEDEDEEDIRPAEVEDSNDIDLLIRKRRLEWEEQDAITEVQYSRKQAAAARLEYPTPHQPKQEKLQPASMPISGASGHSSLNPDSKQSPKIALRQSRTGKKNQTPAELMFGGFAASMALHRFMESQGKAIAAADSSHQVGADPVRSVHNQSLEAQELPPAPKRLSSGGTEHTPSKRTEPQMVPPFDLPASSCIISTALLQRRVFVREIERLHPKADLIYRDYALSHSICSGEADIILSPSTGMILTTLQQIKQAPLPGQVALSPVRERVVRLQLRYERLLVLVSEGLRGENSDSRPEDARDKKSLKNLELFAAQLESIIAVEYVLGGDKELAKATVENMGRYGLPHGGRDMQDITLIPHESTWEVFLCRAGLNPFAAQFIIAYLKEPTIVRLSPLQTPPELYTSQDTIAATGLSTFILMDREERAKHFQAIMGGRRILDTVSTGASTDEDDTDESGTANLGFPSGVEGEIDGQGVIGVMGVVCCALVGVAGVVCILPIALPVPVPVPRTRAAGCPTPIPILASVTVPVPILDLDCILTPTIPFAPTLSSASPHVLALPFDPDPSLSFETPRRKRRPVLEMDAYDFVESERARMVSGRLVVDGLVVDGLVVDGLVVDGLVVDGLVVDGLLMVAGSS</sequence>
<feature type="region of interest" description="Disordered" evidence="1">
    <location>
        <begin position="579"/>
        <end position="630"/>
    </location>
</feature>
<evidence type="ECO:0000313" key="5">
    <source>
        <dbReference type="Proteomes" id="UP000801428"/>
    </source>
</evidence>
<accession>A0A9P4TG68</accession>
<feature type="compositionally biased region" description="Polar residues" evidence="1">
    <location>
        <begin position="601"/>
        <end position="613"/>
    </location>
</feature>
<organism evidence="4 5">
    <name type="scientific">Curvularia kusanoi</name>
    <name type="common">Cochliobolus kusanoi</name>
    <dbReference type="NCBI Taxonomy" id="90978"/>
    <lineage>
        <taxon>Eukaryota</taxon>
        <taxon>Fungi</taxon>
        <taxon>Dikarya</taxon>
        <taxon>Ascomycota</taxon>
        <taxon>Pezizomycotina</taxon>
        <taxon>Dothideomycetes</taxon>
        <taxon>Pleosporomycetidae</taxon>
        <taxon>Pleosporales</taxon>
        <taxon>Pleosporineae</taxon>
        <taxon>Pleosporaceae</taxon>
        <taxon>Curvularia</taxon>
    </lineage>
</organism>
<proteinExistence type="predicted"/>
<reference evidence="4" key="1">
    <citation type="submission" date="2019-04" db="EMBL/GenBank/DDBJ databases">
        <title>Sequencing of skin fungus with MAO and IRED activity.</title>
        <authorList>
            <person name="Marsaioli A.J."/>
            <person name="Bonatto J.M.C."/>
            <person name="Reis Junior O."/>
        </authorList>
    </citation>
    <scope>NUCLEOTIDE SEQUENCE</scope>
    <source>
        <strain evidence="4">30M1</strain>
    </source>
</reference>
<feature type="domain" description="DUF7102" evidence="2">
    <location>
        <begin position="716"/>
        <end position="870"/>
    </location>
</feature>
<name>A0A9P4TG68_CURKU</name>
<dbReference type="Proteomes" id="UP000801428">
    <property type="component" value="Unassembled WGS sequence"/>
</dbReference>
<feature type="region of interest" description="Disordered" evidence="1">
    <location>
        <begin position="322"/>
        <end position="341"/>
    </location>
</feature>
<dbReference type="Pfam" id="PF23395">
    <property type="entry name" value="SAM_6"/>
    <property type="match status" value="1"/>
</dbReference>
<protein>
    <submittedName>
        <fullName evidence="4">Uncharacterized protein</fullName>
    </submittedName>
</protein>
<evidence type="ECO:0000259" key="2">
    <source>
        <dbReference type="Pfam" id="PF23394"/>
    </source>
</evidence>
<dbReference type="AlphaFoldDB" id="A0A9P4TG68"/>
<comment type="caution">
    <text evidence="4">The sequence shown here is derived from an EMBL/GenBank/DDBJ whole genome shotgun (WGS) entry which is preliminary data.</text>
</comment>